<evidence type="ECO:0000313" key="4">
    <source>
        <dbReference type="Proteomes" id="UP001054902"/>
    </source>
</evidence>
<feature type="coiled-coil region" evidence="1">
    <location>
        <begin position="616"/>
        <end position="650"/>
    </location>
</feature>
<feature type="compositionally biased region" description="Polar residues" evidence="2">
    <location>
        <begin position="255"/>
        <end position="266"/>
    </location>
</feature>
<gene>
    <name evidence="3" type="ORF">CTEN210_11054</name>
</gene>
<evidence type="ECO:0000313" key="3">
    <source>
        <dbReference type="EMBL" id="GFH54578.1"/>
    </source>
</evidence>
<sequence>MNRNSQSNNRQDEILFNLPSNTDPFMLKDLSTMNEFQQVLSQIKKEGGNTRDALHAMFYPDYRGMHPRFALEIAIKELKEFLLRFRSRRSHGGDDDFIESGECPETDGVALENADNATLLREILRKDDSLQACHKEIATLHQQSKEAQKERAVEKKLLAEANQKAEACHKEIATLRQQSKEAQEERAVEKKLLAEANQKAKAIQKILNKVSDAKGKLKVECNNLQVEITTLKERLSKQSNCTDVDARPVSPTPPTLTQNASSPTQDKSSKKEQLLDHLDYQLEEFEDSPSCKYMDWNGYTEAKRADLPQVSIKTTDGQTVKTYEPIQKSLFEEDGITPKGASELHLTVQGIAKLTYIFLKFGNTVRCLKGKLGKVAMVLSEGNFDTPEGTITEICQEDCHEDIEEVLEIAKGAVGHLTLERFEYELGRDFLTNETKVQQLYSQLTPEEKADPDVASRYEKYNTRAAEMKSISEYFRDNIYKPMFERLKEEEVIFDYLHVYSTDDADRVGIESGSNAKMLQEVVGHPLSVVRTKHLTHGLLSKTLDDASLNELLASIRAKVHFIAKAVLEDYSEEVIEECFRMGSPHTLDVQLSHNYGVRRKSRSGKYNLIIERRRTRTLAKKAKKLNMSLKELRKQIAKKIQDARKETAQGLGISIEEFNKQTTKKGLECFEAHRATVMANIDAEPLYLCNADGVVHTKTFAEVCVMIEKKDPKFMDEKGVVIKNVVRERVLKYRLPSKSKIIPLYKGGPVVATSHELCWEKYEKVFVDVDSRVAKTDAQPLSYCYDNGVVHTTSHAEFCVLIAKNHGDEFMDEKGEVDKKWVRDRVQQTKGPTKFKRVCNKGPVVATDDDICSKKHQYVCRENLHKS</sequence>
<accession>A0AAD3CYK3</accession>
<feature type="coiled-coil region" evidence="1">
    <location>
        <begin position="130"/>
        <end position="234"/>
    </location>
</feature>
<dbReference type="EMBL" id="BLLK01000047">
    <property type="protein sequence ID" value="GFH54578.1"/>
    <property type="molecule type" value="Genomic_DNA"/>
</dbReference>
<dbReference type="Proteomes" id="UP001054902">
    <property type="component" value="Unassembled WGS sequence"/>
</dbReference>
<evidence type="ECO:0000256" key="2">
    <source>
        <dbReference type="SAM" id="MobiDB-lite"/>
    </source>
</evidence>
<comment type="caution">
    <text evidence="3">The sequence shown here is derived from an EMBL/GenBank/DDBJ whole genome shotgun (WGS) entry which is preliminary data.</text>
</comment>
<proteinExistence type="predicted"/>
<protein>
    <submittedName>
        <fullName evidence="3">Uncharacterized protein</fullName>
    </submittedName>
</protein>
<evidence type="ECO:0000256" key="1">
    <source>
        <dbReference type="SAM" id="Coils"/>
    </source>
</evidence>
<keyword evidence="4" id="KW-1185">Reference proteome</keyword>
<name>A0AAD3CYK3_9STRA</name>
<organism evidence="3 4">
    <name type="scientific">Chaetoceros tenuissimus</name>
    <dbReference type="NCBI Taxonomy" id="426638"/>
    <lineage>
        <taxon>Eukaryota</taxon>
        <taxon>Sar</taxon>
        <taxon>Stramenopiles</taxon>
        <taxon>Ochrophyta</taxon>
        <taxon>Bacillariophyta</taxon>
        <taxon>Coscinodiscophyceae</taxon>
        <taxon>Chaetocerotophycidae</taxon>
        <taxon>Chaetocerotales</taxon>
        <taxon>Chaetocerotaceae</taxon>
        <taxon>Chaetoceros</taxon>
    </lineage>
</organism>
<dbReference type="AlphaFoldDB" id="A0AAD3CYK3"/>
<feature type="region of interest" description="Disordered" evidence="2">
    <location>
        <begin position="239"/>
        <end position="272"/>
    </location>
</feature>
<keyword evidence="1" id="KW-0175">Coiled coil</keyword>
<reference evidence="3 4" key="1">
    <citation type="journal article" date="2021" name="Sci. Rep.">
        <title>The genome of the diatom Chaetoceros tenuissimus carries an ancient integrated fragment of an extant virus.</title>
        <authorList>
            <person name="Hongo Y."/>
            <person name="Kimura K."/>
            <person name="Takaki Y."/>
            <person name="Yoshida Y."/>
            <person name="Baba S."/>
            <person name="Kobayashi G."/>
            <person name="Nagasaki K."/>
            <person name="Hano T."/>
            <person name="Tomaru Y."/>
        </authorList>
    </citation>
    <scope>NUCLEOTIDE SEQUENCE [LARGE SCALE GENOMIC DNA]</scope>
    <source>
        <strain evidence="3 4">NIES-3715</strain>
    </source>
</reference>